<reference evidence="1" key="2">
    <citation type="journal article" date="2015" name="Fish Shellfish Immunol.">
        <title>Early steps in the European eel (Anguilla anguilla)-Vibrio vulnificus interaction in the gills: Role of the RtxA13 toxin.</title>
        <authorList>
            <person name="Callol A."/>
            <person name="Pajuelo D."/>
            <person name="Ebbesson L."/>
            <person name="Teles M."/>
            <person name="MacKenzie S."/>
            <person name="Amaro C."/>
        </authorList>
    </citation>
    <scope>NUCLEOTIDE SEQUENCE</scope>
</reference>
<organism evidence="1">
    <name type="scientific">Anguilla anguilla</name>
    <name type="common">European freshwater eel</name>
    <name type="synonym">Muraena anguilla</name>
    <dbReference type="NCBI Taxonomy" id="7936"/>
    <lineage>
        <taxon>Eukaryota</taxon>
        <taxon>Metazoa</taxon>
        <taxon>Chordata</taxon>
        <taxon>Craniata</taxon>
        <taxon>Vertebrata</taxon>
        <taxon>Euteleostomi</taxon>
        <taxon>Actinopterygii</taxon>
        <taxon>Neopterygii</taxon>
        <taxon>Teleostei</taxon>
        <taxon>Anguilliformes</taxon>
        <taxon>Anguillidae</taxon>
        <taxon>Anguilla</taxon>
    </lineage>
</organism>
<reference evidence="1" key="1">
    <citation type="submission" date="2014-11" db="EMBL/GenBank/DDBJ databases">
        <authorList>
            <person name="Amaro Gonzalez C."/>
        </authorList>
    </citation>
    <scope>NUCLEOTIDE SEQUENCE</scope>
</reference>
<dbReference type="AlphaFoldDB" id="A0A0E9UC75"/>
<protein>
    <submittedName>
        <fullName evidence="1">Uncharacterized protein</fullName>
    </submittedName>
</protein>
<proteinExistence type="predicted"/>
<evidence type="ECO:0000313" key="1">
    <source>
        <dbReference type="EMBL" id="JAH62795.1"/>
    </source>
</evidence>
<dbReference type="EMBL" id="GBXM01045782">
    <property type="protein sequence ID" value="JAH62795.1"/>
    <property type="molecule type" value="Transcribed_RNA"/>
</dbReference>
<name>A0A0E9UC75_ANGAN</name>
<sequence>MDSWMDLEFKRRSQERRCWQECFFLFSGRSVYSL</sequence>
<accession>A0A0E9UC75</accession>